<dbReference type="Gene3D" id="2.130.10.10">
    <property type="entry name" value="YVTN repeat-like/Quinoprotein amine dehydrogenase"/>
    <property type="match status" value="1"/>
</dbReference>
<organism evidence="1 2">
    <name type="scientific">Perkinsus chesapeaki</name>
    <name type="common">Clam parasite</name>
    <name type="synonym">Perkinsus andrewsi</name>
    <dbReference type="NCBI Taxonomy" id="330153"/>
    <lineage>
        <taxon>Eukaryota</taxon>
        <taxon>Sar</taxon>
        <taxon>Alveolata</taxon>
        <taxon>Perkinsozoa</taxon>
        <taxon>Perkinsea</taxon>
        <taxon>Perkinsida</taxon>
        <taxon>Perkinsidae</taxon>
        <taxon>Perkinsus</taxon>
    </lineage>
</organism>
<dbReference type="SUPFAM" id="SSF50978">
    <property type="entry name" value="WD40 repeat-like"/>
    <property type="match status" value="1"/>
</dbReference>
<keyword evidence="2" id="KW-1185">Reference proteome</keyword>
<evidence type="ECO:0000313" key="2">
    <source>
        <dbReference type="Proteomes" id="UP000591131"/>
    </source>
</evidence>
<sequence length="611" mass="65304">MFFKTAKALECYNRLTLAEHYTGVLFELLQPGSSPQVAVDAEAPPLTCLNDSTGSASRLRCLVVCALVLERVLSPPKGSSKLTVYERQYQLLVRWHLKSHVYEAMGEPEAVEGGKADEPTSEHPLETILGAPRRLKLLQSTCPMYRRSPEQEKEHLPKSVPLPGIMSQLGWHSVTGLCLDRSAGASLRLALSAGHETGVVRVIDLPQHIRGSLGGCCDGVTPEEYYREPSRWRMDIERSVINSNTNLPADTKIVPSERTRVDLGDEPSLANHLGSGLPLRQGCRIYASDVMLLSLGINWATGVSAHVFQTAHSSDTPTQLPLSNSLTAHPTASVFASTAINTIHLWSFGCSALGEPAQELCSFKSQRLPSPHDPLRTATWSENGETLAGFSKNGYMLLWSARRPEKPIISFQTPFIRGNDIKALTASGSLMLICGRETPDGSGGAAMIDCRAPELVVRKWNAGPGKEYTCASGLSHPLELQLGTCDGQVVDVDTRSTGGGGSGGGGACKTVMRYMDGHERSPALYSLMRYGSTDSDVVAVTHGSALGVLRAGEAAGSFDSSYAKHKGGMGSAMQAAFSKIGPKLVAAADACGTVAITAGTSDQQVLLHRLP</sequence>
<dbReference type="AlphaFoldDB" id="A0A7J6N1Y1"/>
<dbReference type="InterPro" id="IPR015943">
    <property type="entry name" value="WD40/YVTN_repeat-like_dom_sf"/>
</dbReference>
<reference evidence="1 2" key="1">
    <citation type="submission" date="2020-04" db="EMBL/GenBank/DDBJ databases">
        <title>Perkinsus chesapeaki whole genome sequence.</title>
        <authorList>
            <person name="Bogema D.R."/>
        </authorList>
    </citation>
    <scope>NUCLEOTIDE SEQUENCE [LARGE SCALE GENOMIC DNA]</scope>
    <source>
        <strain evidence="1">ATCC PRA-425</strain>
    </source>
</reference>
<dbReference type="OrthoDB" id="434876at2759"/>
<gene>
    <name evidence="1" type="primary">RAV1</name>
    <name evidence="1" type="ORF">FOL47_000114</name>
</gene>
<dbReference type="Proteomes" id="UP000591131">
    <property type="component" value="Unassembled WGS sequence"/>
</dbReference>
<accession>A0A7J6N1Y1</accession>
<comment type="caution">
    <text evidence="1">The sequence shown here is derived from an EMBL/GenBank/DDBJ whole genome shotgun (WGS) entry which is preliminary data.</text>
</comment>
<name>A0A7J6N1Y1_PERCH</name>
<protein>
    <submittedName>
        <fullName evidence="1">Regulator of (H+)-ATPase in vacuolar membrane</fullName>
    </submittedName>
</protein>
<proteinExistence type="predicted"/>
<dbReference type="InterPro" id="IPR036322">
    <property type="entry name" value="WD40_repeat_dom_sf"/>
</dbReference>
<evidence type="ECO:0000313" key="1">
    <source>
        <dbReference type="EMBL" id="KAF4677654.1"/>
    </source>
</evidence>
<dbReference type="EMBL" id="JAAPAO010000010">
    <property type="protein sequence ID" value="KAF4677654.1"/>
    <property type="molecule type" value="Genomic_DNA"/>
</dbReference>